<feature type="compositionally biased region" description="Low complexity" evidence="1">
    <location>
        <begin position="53"/>
        <end position="63"/>
    </location>
</feature>
<feature type="domain" description="DUF6598" evidence="2">
    <location>
        <begin position="120"/>
        <end position="365"/>
    </location>
</feature>
<sequence length="373" mass="41238">MEAVAEIAEEPKPPRMNRRQWKAARGNREDKWTRKDRLLRGATAEKRREQEAAEAAADAAAEAANKEDPEGAKAARYRECWIQIFSRSHGSYEDTTSIPPMRYTDDQPPPSAGIGYADSVVIFSVKVTQLKDSLEWPLDVYGIVAARDSLDRNRNLIFNRTRDNCQKLTPEDASLSLTGPTRAIVMIDPVNYEVELKVKGDTPSQDKLLSLLLIEEKYYPPAPGERCQGVHCHTYSSKLSTVEVTVGHLARTVEATISVQVIEGSWPTHHHGRFVARMASLDDLEMVLLDSRDGTVTIANDGAIELSRCVVPVEADGELKLSVDAGQGDYKADALGEGQITFAPEKSGRSEGICDVGFCKLRVTVAWSLLVNW</sequence>
<dbReference type="InterPro" id="IPR046533">
    <property type="entry name" value="DUF6598"/>
</dbReference>
<feature type="region of interest" description="Disordered" evidence="1">
    <location>
        <begin position="1"/>
        <end position="72"/>
    </location>
</feature>
<organism evidence="3 4">
    <name type="scientific">Lolium multiflorum</name>
    <name type="common">Italian ryegrass</name>
    <name type="synonym">Lolium perenne subsp. multiflorum</name>
    <dbReference type="NCBI Taxonomy" id="4521"/>
    <lineage>
        <taxon>Eukaryota</taxon>
        <taxon>Viridiplantae</taxon>
        <taxon>Streptophyta</taxon>
        <taxon>Embryophyta</taxon>
        <taxon>Tracheophyta</taxon>
        <taxon>Spermatophyta</taxon>
        <taxon>Magnoliopsida</taxon>
        <taxon>Liliopsida</taxon>
        <taxon>Poales</taxon>
        <taxon>Poaceae</taxon>
        <taxon>BOP clade</taxon>
        <taxon>Pooideae</taxon>
        <taxon>Poodae</taxon>
        <taxon>Poeae</taxon>
        <taxon>Poeae Chloroplast Group 2 (Poeae type)</taxon>
        <taxon>Loliodinae</taxon>
        <taxon>Loliinae</taxon>
        <taxon>Lolium</taxon>
    </lineage>
</organism>
<keyword evidence="4" id="KW-1185">Reference proteome</keyword>
<name>A0AAD8TPI4_LOLMU</name>
<dbReference type="EMBL" id="JAUUTY010000002">
    <property type="protein sequence ID" value="KAK1685588.1"/>
    <property type="molecule type" value="Genomic_DNA"/>
</dbReference>
<reference evidence="3" key="1">
    <citation type="submission" date="2023-07" db="EMBL/GenBank/DDBJ databases">
        <title>A chromosome-level genome assembly of Lolium multiflorum.</title>
        <authorList>
            <person name="Chen Y."/>
            <person name="Copetti D."/>
            <person name="Kolliker R."/>
            <person name="Studer B."/>
        </authorList>
    </citation>
    <scope>NUCLEOTIDE SEQUENCE</scope>
    <source>
        <strain evidence="3">02402/16</strain>
        <tissue evidence="3">Leaf</tissue>
    </source>
</reference>
<gene>
    <name evidence="3" type="ORF">QYE76_046436</name>
</gene>
<protein>
    <recommendedName>
        <fullName evidence="2">DUF6598 domain-containing protein</fullName>
    </recommendedName>
</protein>
<dbReference type="PANTHER" id="PTHR33065:SF217">
    <property type="entry name" value="DUF6598 DOMAIN-CONTAINING PROTEIN"/>
    <property type="match status" value="1"/>
</dbReference>
<accession>A0AAD8TPI4</accession>
<evidence type="ECO:0000313" key="3">
    <source>
        <dbReference type="EMBL" id="KAK1685588.1"/>
    </source>
</evidence>
<feature type="compositionally biased region" description="Basic and acidic residues" evidence="1">
    <location>
        <begin position="26"/>
        <end position="51"/>
    </location>
</feature>
<dbReference type="PANTHER" id="PTHR33065">
    <property type="entry name" value="OS07G0486400 PROTEIN"/>
    <property type="match status" value="1"/>
</dbReference>
<evidence type="ECO:0000313" key="4">
    <source>
        <dbReference type="Proteomes" id="UP001231189"/>
    </source>
</evidence>
<dbReference type="Proteomes" id="UP001231189">
    <property type="component" value="Unassembled WGS sequence"/>
</dbReference>
<evidence type="ECO:0000259" key="2">
    <source>
        <dbReference type="Pfam" id="PF20241"/>
    </source>
</evidence>
<dbReference type="AlphaFoldDB" id="A0AAD8TPI4"/>
<proteinExistence type="predicted"/>
<evidence type="ECO:0000256" key="1">
    <source>
        <dbReference type="SAM" id="MobiDB-lite"/>
    </source>
</evidence>
<comment type="caution">
    <text evidence="3">The sequence shown here is derived from an EMBL/GenBank/DDBJ whole genome shotgun (WGS) entry which is preliminary data.</text>
</comment>
<dbReference type="Pfam" id="PF20241">
    <property type="entry name" value="DUF6598"/>
    <property type="match status" value="1"/>
</dbReference>